<dbReference type="InterPro" id="IPR039131">
    <property type="entry name" value="NDUFAF1"/>
</dbReference>
<dbReference type="GO" id="GO:0051082">
    <property type="term" value="F:unfolded protein binding"/>
    <property type="evidence" value="ECO:0007669"/>
    <property type="project" value="TreeGrafter"/>
</dbReference>
<dbReference type="Proteomes" id="UP000326924">
    <property type="component" value="Unassembled WGS sequence"/>
</dbReference>
<gene>
    <name evidence="3" type="ORF">FN846DRAFT_945801</name>
</gene>
<keyword evidence="4" id="KW-1185">Reference proteome</keyword>
<evidence type="ECO:0000259" key="2">
    <source>
        <dbReference type="Pfam" id="PF08547"/>
    </source>
</evidence>
<dbReference type="SUPFAM" id="SSF49785">
    <property type="entry name" value="Galactose-binding domain-like"/>
    <property type="match status" value="1"/>
</dbReference>
<proteinExistence type="inferred from homology"/>
<sequence length="255" mass="28109">MTASDHGGVELGLGIDTHVPTSSALGHLVRSGANAHPQVSPTQPSPTTPHTTIATMSPPRHTIFPPWCPADWQPQNDSLRGGSSTSDLIVAGHGNSAIFFGALDSKTLGGAGFASVRTTCIQNWDWRGYSGIELGIREHLINNPKKYTLVLKNELPYDDEHHSPTDWKKMETSTVSFEYTFTAPHKSDRDVEIIFLPFSEFVAYYRGRKVEPPPELDLGHVRRMSFMVRSFFGDKEQEGPFSLEIFSLAVVKEGG</sequence>
<organism evidence="3 4">
    <name type="scientific">Sphaerosporella brunnea</name>
    <dbReference type="NCBI Taxonomy" id="1250544"/>
    <lineage>
        <taxon>Eukaryota</taxon>
        <taxon>Fungi</taxon>
        <taxon>Dikarya</taxon>
        <taxon>Ascomycota</taxon>
        <taxon>Pezizomycotina</taxon>
        <taxon>Pezizomycetes</taxon>
        <taxon>Pezizales</taxon>
        <taxon>Pyronemataceae</taxon>
        <taxon>Sphaerosporella</taxon>
    </lineage>
</organism>
<protein>
    <submittedName>
        <fullName evidence="3">Complex I intermediate-associated protein 30-domain-containing protein</fullName>
    </submittedName>
</protein>
<evidence type="ECO:0000313" key="3">
    <source>
        <dbReference type="EMBL" id="KAA8908217.1"/>
    </source>
</evidence>
<comment type="similarity">
    <text evidence="1">Belongs to the CIA30 family.</text>
</comment>
<dbReference type="InterPro" id="IPR008979">
    <property type="entry name" value="Galactose-bd-like_sf"/>
</dbReference>
<evidence type="ECO:0000313" key="4">
    <source>
        <dbReference type="Proteomes" id="UP000326924"/>
    </source>
</evidence>
<dbReference type="InParanoid" id="A0A5J5EZE0"/>
<dbReference type="PANTHER" id="PTHR13194:SF19">
    <property type="entry name" value="NAD(P)-BINDING ROSSMANN-FOLD SUPERFAMILY PROTEIN"/>
    <property type="match status" value="1"/>
</dbReference>
<comment type="caution">
    <text evidence="3">The sequence shown here is derived from an EMBL/GenBank/DDBJ whole genome shotgun (WGS) entry which is preliminary data.</text>
</comment>
<accession>A0A5J5EZE0</accession>
<dbReference type="AlphaFoldDB" id="A0A5J5EZE0"/>
<evidence type="ECO:0000256" key="1">
    <source>
        <dbReference type="ARBA" id="ARBA00007884"/>
    </source>
</evidence>
<dbReference type="InterPro" id="IPR013857">
    <property type="entry name" value="NADH-UbQ_OxRdtase-assoc_prot30"/>
</dbReference>
<dbReference type="Pfam" id="PF08547">
    <property type="entry name" value="CIA30"/>
    <property type="match status" value="1"/>
</dbReference>
<reference evidence="3 4" key="1">
    <citation type="submission" date="2019-09" db="EMBL/GenBank/DDBJ databases">
        <title>Draft genome of the ectomycorrhizal ascomycete Sphaerosporella brunnea.</title>
        <authorList>
            <consortium name="DOE Joint Genome Institute"/>
            <person name="Benucci G.M."/>
            <person name="Marozzi G."/>
            <person name="Antonielli L."/>
            <person name="Sanchez S."/>
            <person name="Marco P."/>
            <person name="Wang X."/>
            <person name="Falini L.B."/>
            <person name="Barry K."/>
            <person name="Haridas S."/>
            <person name="Lipzen A."/>
            <person name="Labutti K."/>
            <person name="Grigoriev I.V."/>
            <person name="Murat C."/>
            <person name="Martin F."/>
            <person name="Albertini E."/>
            <person name="Donnini D."/>
            <person name="Bonito G."/>
        </authorList>
    </citation>
    <scope>NUCLEOTIDE SEQUENCE [LARGE SCALE GENOMIC DNA]</scope>
    <source>
        <strain evidence="3 4">Sb_GMNB300</strain>
    </source>
</reference>
<name>A0A5J5EZE0_9PEZI</name>
<feature type="domain" description="NADH:ubiquinone oxidoreductase intermediate-associated protein 30" evidence="2">
    <location>
        <begin position="70"/>
        <end position="245"/>
    </location>
</feature>
<dbReference type="PANTHER" id="PTHR13194">
    <property type="entry name" value="COMPLEX I INTERMEDIATE-ASSOCIATED PROTEIN 30"/>
    <property type="match status" value="1"/>
</dbReference>
<dbReference type="OrthoDB" id="426386at2759"/>
<dbReference type="EMBL" id="VXIS01000070">
    <property type="protein sequence ID" value="KAA8908217.1"/>
    <property type="molecule type" value="Genomic_DNA"/>
</dbReference>
<dbReference type="GO" id="GO:0010257">
    <property type="term" value="P:NADH dehydrogenase complex assembly"/>
    <property type="evidence" value="ECO:0007669"/>
    <property type="project" value="TreeGrafter"/>
</dbReference>